<keyword evidence="9" id="KW-0472">Membrane</keyword>
<dbReference type="AlphaFoldDB" id="A0AAN8VFM9"/>
<feature type="transmembrane region" description="Helical" evidence="9">
    <location>
        <begin position="144"/>
        <end position="167"/>
    </location>
</feature>
<evidence type="ECO:0000259" key="10">
    <source>
        <dbReference type="SMART" id="SM00499"/>
    </source>
</evidence>
<proteinExistence type="inferred from homology"/>
<sequence length="168" mass="17531">MVRFGVSAVMEQCNDEFTKVGSCLSYATAQTAAPLADCCKAVSSIKDANPVCLCYIIQQTHNGNEGIKTLGLQESRLLLLPSACKLANASLSECPELLKLSPSDPSYSIFNNTSSASETIAPTTSGTSAEALTRSSGSKLGTHFGALIAICMIIIFQAFAASCLGHSI</sequence>
<evidence type="ECO:0000256" key="7">
    <source>
        <dbReference type="ARBA" id="ARBA00023180"/>
    </source>
</evidence>
<dbReference type="GO" id="GO:0005886">
    <property type="term" value="C:plasma membrane"/>
    <property type="evidence" value="ECO:0007669"/>
    <property type="project" value="UniProtKB-SubCell"/>
</dbReference>
<keyword evidence="12" id="KW-1185">Reference proteome</keyword>
<dbReference type="GO" id="GO:0098552">
    <property type="term" value="C:side of membrane"/>
    <property type="evidence" value="ECO:0007669"/>
    <property type="project" value="UniProtKB-KW"/>
</dbReference>
<keyword evidence="9" id="KW-1133">Transmembrane helix</keyword>
<evidence type="ECO:0000256" key="6">
    <source>
        <dbReference type="ARBA" id="ARBA00023157"/>
    </source>
</evidence>
<comment type="similarity">
    <text evidence="2">Belongs to the plant LTP family.</text>
</comment>
<dbReference type="Pfam" id="PF14368">
    <property type="entry name" value="LTP_2"/>
    <property type="match status" value="1"/>
</dbReference>
<dbReference type="Proteomes" id="UP001370490">
    <property type="component" value="Unassembled WGS sequence"/>
</dbReference>
<accession>A0AAN8VFM9</accession>
<evidence type="ECO:0000256" key="3">
    <source>
        <dbReference type="ARBA" id="ARBA00022475"/>
    </source>
</evidence>
<comment type="subcellular location">
    <subcellularLocation>
        <location evidence="1">Cell membrane</location>
        <topology evidence="1">Lipid-anchor</topology>
        <topology evidence="1">GPI-anchor</topology>
    </subcellularLocation>
</comment>
<evidence type="ECO:0000256" key="2">
    <source>
        <dbReference type="ARBA" id="ARBA00009748"/>
    </source>
</evidence>
<dbReference type="InterPro" id="IPR043325">
    <property type="entry name" value="LTSS"/>
</dbReference>
<evidence type="ECO:0000313" key="11">
    <source>
        <dbReference type="EMBL" id="KAK6930814.1"/>
    </source>
</evidence>
<protein>
    <submittedName>
        <fullName evidence="11">Bifunctional inhibitor/plant lipid transfer protein/seed storage helical domain</fullName>
    </submittedName>
</protein>
<evidence type="ECO:0000256" key="8">
    <source>
        <dbReference type="ARBA" id="ARBA00023288"/>
    </source>
</evidence>
<dbReference type="SUPFAM" id="SSF47699">
    <property type="entry name" value="Bifunctional inhibitor/lipid-transfer protein/seed storage 2S albumin"/>
    <property type="match status" value="1"/>
</dbReference>
<evidence type="ECO:0000313" key="12">
    <source>
        <dbReference type="Proteomes" id="UP001370490"/>
    </source>
</evidence>
<evidence type="ECO:0000256" key="4">
    <source>
        <dbReference type="ARBA" id="ARBA00022622"/>
    </source>
</evidence>
<keyword evidence="6" id="KW-1015">Disulfide bond</keyword>
<dbReference type="EMBL" id="JBAMMX010000011">
    <property type="protein sequence ID" value="KAK6930814.1"/>
    <property type="molecule type" value="Genomic_DNA"/>
</dbReference>
<feature type="domain" description="Bifunctional inhibitor/plant lipid transfer protein/seed storage helical" evidence="10">
    <location>
        <begin position="13"/>
        <end position="94"/>
    </location>
</feature>
<keyword evidence="3" id="KW-1003">Cell membrane</keyword>
<dbReference type="Gene3D" id="1.10.110.10">
    <property type="entry name" value="Plant lipid-transfer and hydrophobic proteins"/>
    <property type="match status" value="1"/>
</dbReference>
<dbReference type="SMART" id="SM00499">
    <property type="entry name" value="AAI"/>
    <property type="match status" value="1"/>
</dbReference>
<keyword evidence="9" id="KW-0812">Transmembrane</keyword>
<gene>
    <name evidence="11" type="ORF">RJ641_002607</name>
</gene>
<evidence type="ECO:0000256" key="5">
    <source>
        <dbReference type="ARBA" id="ARBA00022729"/>
    </source>
</evidence>
<keyword evidence="8" id="KW-0449">Lipoprotein</keyword>
<keyword evidence="5" id="KW-0732">Signal</keyword>
<keyword evidence="7" id="KW-0325">Glycoprotein</keyword>
<reference evidence="11 12" key="1">
    <citation type="submission" date="2023-12" db="EMBL/GenBank/DDBJ databases">
        <title>A high-quality genome assembly for Dillenia turbinata (Dilleniales).</title>
        <authorList>
            <person name="Chanderbali A."/>
        </authorList>
    </citation>
    <scope>NUCLEOTIDE SEQUENCE [LARGE SCALE GENOMIC DNA]</scope>
    <source>
        <strain evidence="11">LSX21</strain>
        <tissue evidence="11">Leaf</tissue>
    </source>
</reference>
<name>A0AAN8VFM9_9MAGN</name>
<dbReference type="InterPro" id="IPR016140">
    <property type="entry name" value="Bifunc_inhib/LTP/seed_store"/>
</dbReference>
<evidence type="ECO:0000256" key="9">
    <source>
        <dbReference type="SAM" id="Phobius"/>
    </source>
</evidence>
<keyword evidence="4" id="KW-0336">GPI-anchor</keyword>
<evidence type="ECO:0000256" key="1">
    <source>
        <dbReference type="ARBA" id="ARBA00004609"/>
    </source>
</evidence>
<dbReference type="PANTHER" id="PTHR33044">
    <property type="entry name" value="BIFUNCTIONAL INHIBITOR/LIPID-TRANSFER PROTEIN/SEED STORAGE 2S ALBUMIN SUPERFAMILY PROTEIN-RELATED"/>
    <property type="match status" value="1"/>
</dbReference>
<dbReference type="InterPro" id="IPR036312">
    <property type="entry name" value="Bifun_inhib/LTP/seed_sf"/>
</dbReference>
<organism evidence="11 12">
    <name type="scientific">Dillenia turbinata</name>
    <dbReference type="NCBI Taxonomy" id="194707"/>
    <lineage>
        <taxon>Eukaryota</taxon>
        <taxon>Viridiplantae</taxon>
        <taxon>Streptophyta</taxon>
        <taxon>Embryophyta</taxon>
        <taxon>Tracheophyta</taxon>
        <taxon>Spermatophyta</taxon>
        <taxon>Magnoliopsida</taxon>
        <taxon>eudicotyledons</taxon>
        <taxon>Gunneridae</taxon>
        <taxon>Pentapetalae</taxon>
        <taxon>Dilleniales</taxon>
        <taxon>Dilleniaceae</taxon>
        <taxon>Dillenia</taxon>
    </lineage>
</organism>
<dbReference type="CDD" id="cd00010">
    <property type="entry name" value="AAI_LTSS"/>
    <property type="match status" value="1"/>
</dbReference>
<comment type="caution">
    <text evidence="11">The sequence shown here is derived from an EMBL/GenBank/DDBJ whole genome shotgun (WGS) entry which is preliminary data.</text>
</comment>